<keyword evidence="4" id="KW-1185">Reference proteome</keyword>
<evidence type="ECO:0000256" key="2">
    <source>
        <dbReference type="SAM" id="SignalP"/>
    </source>
</evidence>
<dbReference type="PANTHER" id="PTHR36182">
    <property type="entry name" value="PROTEIN, PUTATIVE (AFU_ORTHOLOGUE AFUA_6G10930)-RELATED"/>
    <property type="match status" value="1"/>
</dbReference>
<reference evidence="3 4" key="1">
    <citation type="submission" date="2013-03" db="EMBL/GenBank/DDBJ databases">
        <title>The Genome Sequence of Cladophialophora psammophila CBS 110553.</title>
        <authorList>
            <consortium name="The Broad Institute Genomics Platform"/>
            <person name="Cuomo C."/>
            <person name="de Hoog S."/>
            <person name="Gorbushina A."/>
            <person name="Walker B."/>
            <person name="Young S.K."/>
            <person name="Zeng Q."/>
            <person name="Gargeya S."/>
            <person name="Fitzgerald M."/>
            <person name="Haas B."/>
            <person name="Abouelleil A."/>
            <person name="Allen A.W."/>
            <person name="Alvarado L."/>
            <person name="Arachchi H.M."/>
            <person name="Berlin A.M."/>
            <person name="Chapman S.B."/>
            <person name="Gainer-Dewar J."/>
            <person name="Goldberg J."/>
            <person name="Griggs A."/>
            <person name="Gujja S."/>
            <person name="Hansen M."/>
            <person name="Howarth C."/>
            <person name="Imamovic A."/>
            <person name="Ireland A."/>
            <person name="Larimer J."/>
            <person name="McCowan C."/>
            <person name="Murphy C."/>
            <person name="Pearson M."/>
            <person name="Poon T.W."/>
            <person name="Priest M."/>
            <person name="Roberts A."/>
            <person name="Saif S."/>
            <person name="Shea T."/>
            <person name="Sisk P."/>
            <person name="Sykes S."/>
            <person name="Wortman J."/>
            <person name="Nusbaum C."/>
            <person name="Birren B."/>
        </authorList>
    </citation>
    <scope>NUCLEOTIDE SEQUENCE [LARGE SCALE GENOMIC DNA]</scope>
    <source>
        <strain evidence="3 4">CBS 110553</strain>
    </source>
</reference>
<dbReference type="Proteomes" id="UP000019471">
    <property type="component" value="Unassembled WGS sequence"/>
</dbReference>
<feature type="compositionally biased region" description="Low complexity" evidence="1">
    <location>
        <begin position="238"/>
        <end position="256"/>
    </location>
</feature>
<sequence length="571" mass="60041">MSRFLHLSLALSSIVWLPICTQAHMQMSWPYPLRSPLDPDVPVDEKDYDMTSPLLADGSNFPCKNYQNDTDGYVTKATYISGGTYDMWLNGTTEHDGGSCQLSLSYDNGVSFKVIKSMIGGCPLTHNYNFTVPSFAPSSDSALLSWSWFNLVGNREMYQNCARVQIISGPNQRYRRASPYRRQASSMDQLPDMFVCNVGNGCQTIEGQEVVFPDPGNDVVYGQDAIVPGPGPGFTIQGAAISTSTSSDSGASSTAGSTLLDASATTTSNPSSSTTAIGTTSTAPSTTTTGSGSAAMFFTNLSTTLVTTTTATTFPSLLLADRTTTSSPFSSRTSFATNDAGTMTNSNVLLTSPTTTTATTTITTMTTTSSPFSSRNNLATNGTETMIDSTTFTTSPMTTATTAATTTASNLAKSDFVAYSTTTSTTLTTSAISTLTSTFFTFPITRDTIPTTFTTLARVASTSTSTSSTSATSLPLPCVPGTFTCNTLFSFSQCIATTTGTTYIHMGPVAPGTTCVNGQIVRENDGPCTPNGALFCNGERSFYMCDQGGLVDMGPVAPATVCRDGEILAAR</sequence>
<proteinExistence type="predicted"/>
<dbReference type="eggNOG" id="ENOG502RZYG">
    <property type="taxonomic scope" value="Eukaryota"/>
</dbReference>
<feature type="signal peptide" evidence="2">
    <location>
        <begin position="1"/>
        <end position="23"/>
    </location>
</feature>
<dbReference type="RefSeq" id="XP_007740447.1">
    <property type="nucleotide sequence ID" value="XM_007742257.1"/>
</dbReference>
<dbReference type="STRING" id="1182543.W9XCA2"/>
<feature type="region of interest" description="Disordered" evidence="1">
    <location>
        <begin position="237"/>
        <end position="256"/>
    </location>
</feature>
<dbReference type="OrthoDB" id="2342176at2759"/>
<dbReference type="GeneID" id="19186374"/>
<name>W9XCA2_9EURO</name>
<feature type="region of interest" description="Disordered" evidence="1">
    <location>
        <begin position="261"/>
        <end position="292"/>
    </location>
</feature>
<dbReference type="EMBL" id="AMGX01000002">
    <property type="protein sequence ID" value="EXJ74945.1"/>
    <property type="molecule type" value="Genomic_DNA"/>
</dbReference>
<evidence type="ECO:0000256" key="1">
    <source>
        <dbReference type="SAM" id="MobiDB-lite"/>
    </source>
</evidence>
<evidence type="ECO:0000313" key="4">
    <source>
        <dbReference type="Proteomes" id="UP000019471"/>
    </source>
</evidence>
<dbReference type="Gene3D" id="2.70.50.70">
    <property type="match status" value="1"/>
</dbReference>
<gene>
    <name evidence="3" type="ORF">A1O5_01641</name>
</gene>
<dbReference type="PANTHER" id="PTHR36182:SF1">
    <property type="entry name" value="PROTEIN, PUTATIVE (AFU_ORTHOLOGUE AFUA_6G10930)-RELATED"/>
    <property type="match status" value="1"/>
</dbReference>
<organism evidence="3 4">
    <name type="scientific">Cladophialophora psammophila CBS 110553</name>
    <dbReference type="NCBI Taxonomy" id="1182543"/>
    <lineage>
        <taxon>Eukaryota</taxon>
        <taxon>Fungi</taxon>
        <taxon>Dikarya</taxon>
        <taxon>Ascomycota</taxon>
        <taxon>Pezizomycotina</taxon>
        <taxon>Eurotiomycetes</taxon>
        <taxon>Chaetothyriomycetidae</taxon>
        <taxon>Chaetothyriales</taxon>
        <taxon>Herpotrichiellaceae</taxon>
        <taxon>Cladophialophora</taxon>
    </lineage>
</organism>
<comment type="caution">
    <text evidence="3">The sequence shown here is derived from an EMBL/GenBank/DDBJ whole genome shotgun (WGS) entry which is preliminary data.</text>
</comment>
<feature type="chain" id="PRO_5004932707" description="DNA-directed RNA polymerase" evidence="2">
    <location>
        <begin position="24"/>
        <end position="571"/>
    </location>
</feature>
<dbReference type="HOGENOM" id="CLU_032571_3_1_1"/>
<keyword evidence="2" id="KW-0732">Signal</keyword>
<evidence type="ECO:0000313" key="3">
    <source>
        <dbReference type="EMBL" id="EXJ74945.1"/>
    </source>
</evidence>
<dbReference type="AlphaFoldDB" id="W9XCA2"/>
<evidence type="ECO:0008006" key="5">
    <source>
        <dbReference type="Google" id="ProtNLM"/>
    </source>
</evidence>
<protein>
    <recommendedName>
        <fullName evidence="5">DNA-directed RNA polymerase</fullName>
    </recommendedName>
</protein>
<accession>W9XCA2</accession>